<protein>
    <recommendedName>
        <fullName evidence="4">Transposase</fullName>
    </recommendedName>
</protein>
<name>A0ABY3CCJ3_9GAMM</name>
<reference evidence="2 3" key="1">
    <citation type="journal article" date="2019" name="Antonie Van Leeuwenhoek">
        <title>Description of 'Ca. Methylobacter oryzae' KRF1, a novel species from the environmentally important Methylobacter clade 2.</title>
        <authorList>
            <person name="Khatri K."/>
            <person name="Mohite J.A."/>
            <person name="Pandit P.S."/>
            <person name="Bahulikar R."/>
            <person name="Rahalkar M.C."/>
        </authorList>
    </citation>
    <scope>NUCLEOTIDE SEQUENCE [LARGE SCALE GENOMIC DNA]</scope>
    <source>
        <strain evidence="2 3">KRF1</strain>
    </source>
</reference>
<evidence type="ECO:0008006" key="4">
    <source>
        <dbReference type="Google" id="ProtNLM"/>
    </source>
</evidence>
<comment type="caution">
    <text evidence="2">The sequence shown here is derived from an EMBL/GenBank/DDBJ whole genome shotgun (WGS) entry which is preliminary data.</text>
</comment>
<accession>A0ABY3CCJ3</accession>
<feature type="compositionally biased region" description="Basic and acidic residues" evidence="1">
    <location>
        <begin position="43"/>
        <end position="60"/>
    </location>
</feature>
<dbReference type="Proteomes" id="UP000733744">
    <property type="component" value="Unassembled WGS sequence"/>
</dbReference>
<dbReference type="EMBL" id="RYFG02000075">
    <property type="protein sequence ID" value="TRW97124.1"/>
    <property type="molecule type" value="Genomic_DNA"/>
</dbReference>
<evidence type="ECO:0000313" key="3">
    <source>
        <dbReference type="Proteomes" id="UP000733744"/>
    </source>
</evidence>
<sequence length="70" mass="7713">MPQDCLEQSRLTAKDGGNAARLPGAIAATTSLWVMQEVESRQEQRSRAMQERLPRHEGHEVLASQAGRGL</sequence>
<proteinExistence type="predicted"/>
<feature type="region of interest" description="Disordered" evidence="1">
    <location>
        <begin position="43"/>
        <end position="70"/>
    </location>
</feature>
<gene>
    <name evidence="2" type="ORF">EKO24_007910</name>
</gene>
<evidence type="ECO:0000256" key="1">
    <source>
        <dbReference type="SAM" id="MobiDB-lite"/>
    </source>
</evidence>
<organism evidence="2 3">
    <name type="scientific">Candidatus Methylobacter oryzae</name>
    <dbReference type="NCBI Taxonomy" id="2497749"/>
    <lineage>
        <taxon>Bacteria</taxon>
        <taxon>Pseudomonadati</taxon>
        <taxon>Pseudomonadota</taxon>
        <taxon>Gammaproteobacteria</taxon>
        <taxon>Methylococcales</taxon>
        <taxon>Methylococcaceae</taxon>
        <taxon>Methylobacter</taxon>
    </lineage>
</organism>
<evidence type="ECO:0000313" key="2">
    <source>
        <dbReference type="EMBL" id="TRW97124.1"/>
    </source>
</evidence>
<dbReference type="RefSeq" id="WP_127026726.1">
    <property type="nucleotide sequence ID" value="NZ_RYFG02000075.1"/>
</dbReference>
<keyword evidence="3" id="KW-1185">Reference proteome</keyword>